<accession>A0A923LIM8</accession>
<dbReference type="Proteomes" id="UP000652477">
    <property type="component" value="Unassembled WGS sequence"/>
</dbReference>
<gene>
    <name evidence="1" type="ORF">H8S37_10600</name>
</gene>
<keyword evidence="2" id="KW-1185">Reference proteome</keyword>
<dbReference type="RefSeq" id="WP_186876038.1">
    <property type="nucleotide sequence ID" value="NZ_JACOPF010000002.1"/>
</dbReference>
<evidence type="ECO:0000313" key="2">
    <source>
        <dbReference type="Proteomes" id="UP000652477"/>
    </source>
</evidence>
<dbReference type="AlphaFoldDB" id="A0A923LIM8"/>
<proteinExistence type="predicted"/>
<name>A0A923LIM8_9FIRM</name>
<dbReference type="EMBL" id="JACOPF010000002">
    <property type="protein sequence ID" value="MBC5689366.1"/>
    <property type="molecule type" value="Genomic_DNA"/>
</dbReference>
<sequence length="133" mass="15272">MTGEEYKDGIEQLLQLVQREYRQINEIRELTEELTEAFGRDDQVSVQMLLKMRGNSMSEADKVKKQKNMILSALGGNERIQKLINGEHISGMTETEKRICMIAAGKKETLAKAVELDRYINRRITGGKSFYDK</sequence>
<evidence type="ECO:0000313" key="1">
    <source>
        <dbReference type="EMBL" id="MBC5689366.1"/>
    </source>
</evidence>
<organism evidence="1 2">
    <name type="scientific">Mediterraneibacter hominis</name>
    <dbReference type="NCBI Taxonomy" id="2763054"/>
    <lineage>
        <taxon>Bacteria</taxon>
        <taxon>Bacillati</taxon>
        <taxon>Bacillota</taxon>
        <taxon>Clostridia</taxon>
        <taxon>Lachnospirales</taxon>
        <taxon>Lachnospiraceae</taxon>
        <taxon>Mediterraneibacter</taxon>
    </lineage>
</organism>
<comment type="caution">
    <text evidence="1">The sequence shown here is derived from an EMBL/GenBank/DDBJ whole genome shotgun (WGS) entry which is preliminary data.</text>
</comment>
<protein>
    <submittedName>
        <fullName evidence="1">Uncharacterized protein</fullName>
    </submittedName>
</protein>
<reference evidence="1" key="1">
    <citation type="submission" date="2020-08" db="EMBL/GenBank/DDBJ databases">
        <title>Genome public.</title>
        <authorList>
            <person name="Liu C."/>
            <person name="Sun Q."/>
        </authorList>
    </citation>
    <scope>NUCLEOTIDE SEQUENCE</scope>
    <source>
        <strain evidence="1">NSJ-55</strain>
    </source>
</reference>